<dbReference type="Gene3D" id="2.130.10.10">
    <property type="entry name" value="YVTN repeat-like/Quinoprotein amine dehydrogenase"/>
    <property type="match status" value="1"/>
</dbReference>
<keyword evidence="1" id="KW-0853">WD repeat</keyword>
<protein>
    <submittedName>
        <fullName evidence="3">Uncharacterized protein TCIL3000_11_15720</fullName>
    </submittedName>
</protein>
<dbReference type="InterPro" id="IPR036322">
    <property type="entry name" value="WD40_repeat_dom_sf"/>
</dbReference>
<sequence length="346" mass="37577">MRPQHTVKLTEQDDTYVLDGCKCTGSGGDVLCLSLSNQTIRCYDVRTATLLLDLCAHTCAIRDVVATPSRPHILYSAQEDTGVMISDIRQQSPAHFLSEYCGSGATGGTVGVSPSGEELAIAVNGDVHFVDTRMWATKHVISKMHLDEITRVRFVDDAVYCSAGEDQMINFISTSPTTRDNDVLLQAVSCGEVATKMTVFPEHNVVGIIGSCENAYSFPFDLEQPEVRHARPSESTYCVDMCSLNGQLCLVTGVRDDDGNAGPLSITELATGARTVLPQVHKEISRVALGVEGWLVTGGEDNLLVFWGSDGDAAQSVVGEPRLTMPSRLPRVRRARQSVPYIKRIN</sequence>
<dbReference type="PANTHER" id="PTHR22889">
    <property type="entry name" value="WD REPEAT-CONTAINING PROTEIN 89"/>
    <property type="match status" value="1"/>
</dbReference>
<organism evidence="3">
    <name type="scientific">Trypanosoma congolense (strain IL3000)</name>
    <dbReference type="NCBI Taxonomy" id="1068625"/>
    <lineage>
        <taxon>Eukaryota</taxon>
        <taxon>Discoba</taxon>
        <taxon>Euglenozoa</taxon>
        <taxon>Kinetoplastea</taxon>
        <taxon>Metakinetoplastina</taxon>
        <taxon>Trypanosomatida</taxon>
        <taxon>Trypanosomatidae</taxon>
        <taxon>Trypanosoma</taxon>
        <taxon>Nannomonas</taxon>
    </lineage>
</organism>
<dbReference type="VEuPathDB" id="TriTrypDB:TcIL3000.11.15720"/>
<reference evidence="3" key="1">
    <citation type="journal article" date="2012" name="Proc. Natl. Acad. Sci. U.S.A.">
        <title>Antigenic diversity is generated by distinct evolutionary mechanisms in African trypanosome species.</title>
        <authorList>
            <person name="Jackson A.P."/>
            <person name="Berry A."/>
            <person name="Aslett M."/>
            <person name="Allison H.C."/>
            <person name="Burton P."/>
            <person name="Vavrova-Anderson J."/>
            <person name="Brown R."/>
            <person name="Browne H."/>
            <person name="Corton N."/>
            <person name="Hauser H."/>
            <person name="Gamble J."/>
            <person name="Gilderthorp R."/>
            <person name="Marcello L."/>
            <person name="McQuillan J."/>
            <person name="Otto T.D."/>
            <person name="Quail M.A."/>
            <person name="Sanders M.J."/>
            <person name="van Tonder A."/>
            <person name="Ginger M.L."/>
            <person name="Field M.C."/>
            <person name="Barry J.D."/>
            <person name="Hertz-Fowler C."/>
            <person name="Berriman M."/>
        </authorList>
    </citation>
    <scope>NUCLEOTIDE SEQUENCE</scope>
    <source>
        <strain evidence="3">IL3000</strain>
    </source>
</reference>
<dbReference type="SUPFAM" id="SSF50978">
    <property type="entry name" value="WD40 repeat-like"/>
    <property type="match status" value="1"/>
</dbReference>
<dbReference type="AlphaFoldDB" id="G0V339"/>
<evidence type="ECO:0000256" key="2">
    <source>
        <dbReference type="ARBA" id="ARBA00022737"/>
    </source>
</evidence>
<evidence type="ECO:0000256" key="1">
    <source>
        <dbReference type="ARBA" id="ARBA00022574"/>
    </source>
</evidence>
<proteinExistence type="predicted"/>
<dbReference type="InterPro" id="IPR015943">
    <property type="entry name" value="WD40/YVTN_repeat-like_dom_sf"/>
</dbReference>
<accession>G0V339</accession>
<dbReference type="EMBL" id="HE575324">
    <property type="protein sequence ID" value="CCC96062.1"/>
    <property type="molecule type" value="Genomic_DNA"/>
</dbReference>
<dbReference type="InterPro" id="IPR039328">
    <property type="entry name" value="WDR89"/>
</dbReference>
<evidence type="ECO:0000313" key="3">
    <source>
        <dbReference type="EMBL" id="CCC96062.1"/>
    </source>
</evidence>
<dbReference type="PANTHER" id="PTHR22889:SF0">
    <property type="entry name" value="WD REPEAT-CONTAINING PROTEIN 89"/>
    <property type="match status" value="1"/>
</dbReference>
<gene>
    <name evidence="3" type="ORF">TCIL3000_11_15720</name>
</gene>
<name>G0V339_TRYCI</name>
<keyword evidence="2" id="KW-0677">Repeat</keyword>